<dbReference type="EMBL" id="JAMKFB020000008">
    <property type="protein sequence ID" value="KAL0187152.1"/>
    <property type="molecule type" value="Genomic_DNA"/>
</dbReference>
<sequence>LGDPPQIYLSDASSLTSFIPLAQGECVVNPSQPVFVVIKPSPVGLPKESSLSPEEDLLEIVTLDEKTDVE</sequence>
<gene>
    <name evidence="1" type="ORF">M9458_018822</name>
</gene>
<accession>A0ABD0QMT0</accession>
<dbReference type="Proteomes" id="UP001529510">
    <property type="component" value="Unassembled WGS sequence"/>
</dbReference>
<protein>
    <submittedName>
        <fullName evidence="1">Uncharacterized protein</fullName>
    </submittedName>
</protein>
<keyword evidence="2" id="KW-1185">Reference proteome</keyword>
<reference evidence="1 2" key="1">
    <citation type="submission" date="2024-05" db="EMBL/GenBank/DDBJ databases">
        <title>Genome sequencing and assembly of Indian major carp, Cirrhinus mrigala (Hamilton, 1822).</title>
        <authorList>
            <person name="Mohindra V."/>
            <person name="Chowdhury L.M."/>
            <person name="Lal K."/>
            <person name="Jena J.K."/>
        </authorList>
    </citation>
    <scope>NUCLEOTIDE SEQUENCE [LARGE SCALE GENOMIC DNA]</scope>
    <source>
        <strain evidence="1">CM1030</strain>
        <tissue evidence="1">Blood</tissue>
    </source>
</reference>
<evidence type="ECO:0000313" key="1">
    <source>
        <dbReference type="EMBL" id="KAL0187152.1"/>
    </source>
</evidence>
<organism evidence="1 2">
    <name type="scientific">Cirrhinus mrigala</name>
    <name type="common">Mrigala</name>
    <dbReference type="NCBI Taxonomy" id="683832"/>
    <lineage>
        <taxon>Eukaryota</taxon>
        <taxon>Metazoa</taxon>
        <taxon>Chordata</taxon>
        <taxon>Craniata</taxon>
        <taxon>Vertebrata</taxon>
        <taxon>Euteleostomi</taxon>
        <taxon>Actinopterygii</taxon>
        <taxon>Neopterygii</taxon>
        <taxon>Teleostei</taxon>
        <taxon>Ostariophysi</taxon>
        <taxon>Cypriniformes</taxon>
        <taxon>Cyprinidae</taxon>
        <taxon>Labeoninae</taxon>
        <taxon>Labeonini</taxon>
        <taxon>Cirrhinus</taxon>
    </lineage>
</organism>
<feature type="non-terminal residue" evidence="1">
    <location>
        <position position="1"/>
    </location>
</feature>
<proteinExistence type="predicted"/>
<evidence type="ECO:0000313" key="2">
    <source>
        <dbReference type="Proteomes" id="UP001529510"/>
    </source>
</evidence>
<comment type="caution">
    <text evidence="1">The sequence shown here is derived from an EMBL/GenBank/DDBJ whole genome shotgun (WGS) entry which is preliminary data.</text>
</comment>
<dbReference type="AlphaFoldDB" id="A0ABD0QMT0"/>
<name>A0ABD0QMT0_CIRMR</name>
<feature type="non-terminal residue" evidence="1">
    <location>
        <position position="70"/>
    </location>
</feature>